<feature type="transmembrane region" description="Helical" evidence="6">
    <location>
        <begin position="185"/>
        <end position="208"/>
    </location>
</feature>
<feature type="chain" id="PRO_5002617324" evidence="7">
    <location>
        <begin position="22"/>
        <end position="577"/>
    </location>
</feature>
<feature type="transmembrane region" description="Helical" evidence="6">
    <location>
        <begin position="397"/>
        <end position="414"/>
    </location>
</feature>
<feature type="transmembrane region" description="Helical" evidence="6">
    <location>
        <begin position="434"/>
        <end position="455"/>
    </location>
</feature>
<evidence type="ECO:0000256" key="6">
    <source>
        <dbReference type="SAM" id="Phobius"/>
    </source>
</evidence>
<feature type="transmembrane region" description="Helical" evidence="6">
    <location>
        <begin position="37"/>
        <end position="64"/>
    </location>
</feature>
<name>A0A0H3PAQ1_CAMJJ</name>
<feature type="domain" description="Na+/H+ antiporter NhaC-like C-terminal" evidence="8">
    <location>
        <begin position="202"/>
        <end position="542"/>
    </location>
</feature>
<dbReference type="Pfam" id="PF03553">
    <property type="entry name" value="Na_H_antiporter"/>
    <property type="match status" value="1"/>
</dbReference>
<reference evidence="10" key="1">
    <citation type="submission" date="2006-12" db="EMBL/GenBank/DDBJ databases">
        <authorList>
            <person name="Fouts D.E."/>
            <person name="Nelson K.E."/>
            <person name="Sebastian Y."/>
        </authorList>
    </citation>
    <scope>NUCLEOTIDE SEQUENCE [LARGE SCALE GENOMIC DNA]</scope>
    <source>
        <strain evidence="10">81-176</strain>
    </source>
</reference>
<evidence type="ECO:0000256" key="7">
    <source>
        <dbReference type="SAM" id="SignalP"/>
    </source>
</evidence>
<dbReference type="AlphaFoldDB" id="A0A0H3PAQ1"/>
<evidence type="ECO:0000256" key="4">
    <source>
        <dbReference type="ARBA" id="ARBA00022989"/>
    </source>
</evidence>
<comment type="subcellular location">
    <subcellularLocation>
        <location evidence="1">Cell membrane</location>
        <topology evidence="1">Multi-pass membrane protein</topology>
    </subcellularLocation>
</comment>
<feature type="transmembrane region" description="Helical" evidence="6">
    <location>
        <begin position="104"/>
        <end position="123"/>
    </location>
</feature>
<evidence type="ECO:0000259" key="8">
    <source>
        <dbReference type="Pfam" id="PF03553"/>
    </source>
</evidence>
<keyword evidence="7" id="KW-0732">Signal</keyword>
<protein>
    <submittedName>
        <fullName evidence="9">Na+/H+ antiporter family protein</fullName>
    </submittedName>
</protein>
<evidence type="ECO:0000256" key="5">
    <source>
        <dbReference type="ARBA" id="ARBA00023136"/>
    </source>
</evidence>
<organism evidence="9 10">
    <name type="scientific">Campylobacter jejuni subsp. jejuni serotype O:23/36 (strain 81-176)</name>
    <dbReference type="NCBI Taxonomy" id="354242"/>
    <lineage>
        <taxon>Bacteria</taxon>
        <taxon>Pseudomonadati</taxon>
        <taxon>Campylobacterota</taxon>
        <taxon>Epsilonproteobacteria</taxon>
        <taxon>Campylobacterales</taxon>
        <taxon>Campylobacteraceae</taxon>
        <taxon>Campylobacter</taxon>
    </lineage>
</organism>
<accession>A0A0H3PAQ1</accession>
<gene>
    <name evidence="9" type="ordered locus">CJJ81176_0849</name>
</gene>
<feature type="transmembrane region" description="Helical" evidence="6">
    <location>
        <begin position="239"/>
        <end position="259"/>
    </location>
</feature>
<feature type="transmembrane region" description="Helical" evidence="6">
    <location>
        <begin position="529"/>
        <end position="546"/>
    </location>
</feature>
<dbReference type="RefSeq" id="WP_002868807.1">
    <property type="nucleotide sequence ID" value="NC_008787.1"/>
</dbReference>
<dbReference type="InterPro" id="IPR018461">
    <property type="entry name" value="Na/H_Antiport_NhaC-like_C"/>
</dbReference>
<sequence>MNKFLVLLFLPLVAFANSSEAAANANLFGAFTLIPPLVAIALAFITKDVILSLFAGVLSGTFLLSLSANIFKAQHLAFVNFYNTAVESFSKIISYILGSTSDPVNAGIILQILCIGGLVALITKMGGAKAVALKFAKRAKSAVSAQVNTWFLGLLIFFDDYANLLIVGPIMRPLADKFKISREKFAFIIDSTAAPVAGIAVISTWIGLEVSLIKTAYEHIGISDISAFGIFVETIPYRFYNIFMLFFVVMTAIMGREFGSMYKAEVRARTTGQIAPLPKSGTLDTAELEDQFLAPKEGIKIRAFDAIVPIFTLIILAILGFYFNGLSTLEGEELAKASANPLSFETFRAAFGNADSSVVLFQAALFAAIVAIFIGVRRKIFNLKEAVETWIYGWKTMIFTIVLLLFAWSLSSIVKDLGTSLFITSLLADKLPEFILPATIFAFASAISFAIGTSYGTMGILMPLAVPLAHEIAKINGMDANAMHHYMVINISCVLTGAIFGNHCSPISDNVILSSMSAKCDHMEHVRTQIPYALFICGISLIAGYIPVSLGISVWFVLPLNFILIALLLRLIGKKVP</sequence>
<dbReference type="Proteomes" id="UP000000646">
    <property type="component" value="Chromosome"/>
</dbReference>
<dbReference type="PANTHER" id="PTHR43478">
    <property type="entry name" value="NA+/H+ ANTIPORTER-RELATED"/>
    <property type="match status" value="1"/>
</dbReference>
<evidence type="ECO:0000256" key="1">
    <source>
        <dbReference type="ARBA" id="ARBA00004651"/>
    </source>
</evidence>
<proteinExistence type="predicted"/>
<evidence type="ECO:0000313" key="9">
    <source>
        <dbReference type="EMBL" id="EAQ72304.1"/>
    </source>
</evidence>
<dbReference type="HOGENOM" id="CLU_018751_0_1_7"/>
<feature type="transmembrane region" description="Helical" evidence="6">
    <location>
        <begin position="303"/>
        <end position="323"/>
    </location>
</feature>
<feature type="signal peptide" evidence="7">
    <location>
        <begin position="1"/>
        <end position="21"/>
    </location>
</feature>
<evidence type="ECO:0000256" key="2">
    <source>
        <dbReference type="ARBA" id="ARBA00022475"/>
    </source>
</evidence>
<keyword evidence="4 6" id="KW-1133">Transmembrane helix</keyword>
<keyword evidence="3 6" id="KW-0812">Transmembrane</keyword>
<feature type="transmembrane region" description="Helical" evidence="6">
    <location>
        <begin position="552"/>
        <end position="572"/>
    </location>
</feature>
<dbReference type="KEGG" id="cjj:CJJ81176_0849"/>
<dbReference type="PANTHER" id="PTHR43478:SF1">
    <property type="entry name" value="NA+_H+ ANTIPORTER NHAC-LIKE C-TERMINAL DOMAIN-CONTAINING PROTEIN"/>
    <property type="match status" value="1"/>
</dbReference>
<dbReference type="eggNOG" id="COG1757">
    <property type="taxonomic scope" value="Bacteria"/>
</dbReference>
<feature type="transmembrane region" description="Helical" evidence="6">
    <location>
        <begin position="358"/>
        <end position="376"/>
    </location>
</feature>
<keyword evidence="5 6" id="KW-0472">Membrane</keyword>
<evidence type="ECO:0000256" key="3">
    <source>
        <dbReference type="ARBA" id="ARBA00022692"/>
    </source>
</evidence>
<dbReference type="GO" id="GO:0005886">
    <property type="term" value="C:plasma membrane"/>
    <property type="evidence" value="ECO:0007669"/>
    <property type="project" value="UniProtKB-SubCell"/>
</dbReference>
<dbReference type="EMBL" id="CP000538">
    <property type="protein sequence ID" value="EAQ72304.1"/>
    <property type="molecule type" value="Genomic_DNA"/>
</dbReference>
<keyword evidence="2" id="KW-1003">Cell membrane</keyword>
<evidence type="ECO:0000313" key="10">
    <source>
        <dbReference type="Proteomes" id="UP000000646"/>
    </source>
</evidence>